<name>A0ABS6F5X3_9FIRM</name>
<dbReference type="PANTHER" id="PTHR43308">
    <property type="entry name" value="OUTER MEMBRANE PROTEIN ALPHA-RELATED"/>
    <property type="match status" value="1"/>
</dbReference>
<organism evidence="4 5">
    <name type="scientific">Dysosmobacter acutus</name>
    <dbReference type="NCBI Taxonomy" id="2841504"/>
    <lineage>
        <taxon>Bacteria</taxon>
        <taxon>Bacillati</taxon>
        <taxon>Bacillota</taxon>
        <taxon>Clostridia</taxon>
        <taxon>Eubacteriales</taxon>
        <taxon>Oscillospiraceae</taxon>
        <taxon>Dysosmobacter</taxon>
    </lineage>
</organism>
<keyword evidence="2" id="KW-0732">Signal</keyword>
<keyword evidence="1" id="KW-0677">Repeat</keyword>
<dbReference type="EMBL" id="JAHLQN010000001">
    <property type="protein sequence ID" value="MBU5625697.1"/>
    <property type="molecule type" value="Genomic_DNA"/>
</dbReference>
<dbReference type="RefSeq" id="WP_216557962.1">
    <property type="nucleotide sequence ID" value="NZ_JAHLQN010000001.1"/>
</dbReference>
<proteinExistence type="predicted"/>
<keyword evidence="5" id="KW-1185">Reference proteome</keyword>
<protein>
    <submittedName>
        <fullName evidence="4">S-layer homology domain-containing protein</fullName>
    </submittedName>
</protein>
<gene>
    <name evidence="4" type="ORF">KQI82_01955</name>
</gene>
<dbReference type="InterPro" id="IPR051465">
    <property type="entry name" value="Cell_Envelope_Struct_Comp"/>
</dbReference>
<feature type="domain" description="SLH" evidence="3">
    <location>
        <begin position="150"/>
        <end position="211"/>
    </location>
</feature>
<feature type="chain" id="PRO_5045918254" evidence="2">
    <location>
        <begin position="24"/>
        <end position="505"/>
    </location>
</feature>
<dbReference type="Pfam" id="PF00395">
    <property type="entry name" value="SLH"/>
    <property type="match status" value="3"/>
</dbReference>
<evidence type="ECO:0000313" key="4">
    <source>
        <dbReference type="EMBL" id="MBU5625697.1"/>
    </source>
</evidence>
<sequence length="505" mass="54069">MKKRILSLALALALTVSALSVSALGAARFGDVPAGSWAEESIARAVEAGILSGYDGARFGYGHQMSRAAFATALVRLFGWTEVRPAAPTFSDVKDTTAWYYGAVEAAYAHGAVTLQSEYFRPGDPITREEMAVMIVRALDYEALAGLVQQLPSPFTDLTTNSGYIAVAYNLGLVNGTSPTTFSPGQKATREQAAVLLMRVYEKYHLNTSFVGGLASQDTRALPVRMNAVAVEMAELKGIDATFQGDPTVRDMVRGAGSRALMHAVCGKEVVEEDTMSSMQAVAWTLADNMELSGYDGILLDVPGLSSAGKEKLVKLAEEIKGRMAKGKLLYVMVDAPAWNDEAPAGYDYEALGETADRVILRLASYEQTESGFPIAPLEPLEELYYALAELQGKVPAWKTTVLLTTTGSAWKGEGDQIRPDGSRTAAQIEELLKKGAGYHAGRYASAYAVSGSGAGQTTVWYNDEDAVAARLQLARFFGVTSVMLSDVNSVADYSGYDVAGKLWS</sequence>
<evidence type="ECO:0000313" key="5">
    <source>
        <dbReference type="Proteomes" id="UP000787672"/>
    </source>
</evidence>
<reference evidence="4 5" key="1">
    <citation type="submission" date="2021-06" db="EMBL/GenBank/DDBJ databases">
        <authorList>
            <person name="Sun Q."/>
            <person name="Li D."/>
        </authorList>
    </citation>
    <scope>NUCLEOTIDE SEQUENCE [LARGE SCALE GENOMIC DNA]</scope>
    <source>
        <strain evidence="4 5">MSJ-2</strain>
    </source>
</reference>
<comment type="caution">
    <text evidence="4">The sequence shown here is derived from an EMBL/GenBank/DDBJ whole genome shotgun (WGS) entry which is preliminary data.</text>
</comment>
<evidence type="ECO:0000256" key="2">
    <source>
        <dbReference type="SAM" id="SignalP"/>
    </source>
</evidence>
<dbReference type="Proteomes" id="UP000787672">
    <property type="component" value="Unassembled WGS sequence"/>
</dbReference>
<evidence type="ECO:0000256" key="1">
    <source>
        <dbReference type="ARBA" id="ARBA00022737"/>
    </source>
</evidence>
<accession>A0ABS6F5X3</accession>
<dbReference type="PROSITE" id="PS51272">
    <property type="entry name" value="SLH"/>
    <property type="match status" value="2"/>
</dbReference>
<feature type="signal peptide" evidence="2">
    <location>
        <begin position="1"/>
        <end position="23"/>
    </location>
</feature>
<evidence type="ECO:0000259" key="3">
    <source>
        <dbReference type="PROSITE" id="PS51272"/>
    </source>
</evidence>
<dbReference type="InterPro" id="IPR001119">
    <property type="entry name" value="SLH_dom"/>
</dbReference>
<feature type="domain" description="SLH" evidence="3">
    <location>
        <begin position="25"/>
        <end position="149"/>
    </location>
</feature>